<dbReference type="Proteomes" id="UP000439903">
    <property type="component" value="Unassembled WGS sequence"/>
</dbReference>
<organism evidence="2 3">
    <name type="scientific">Gigaspora margarita</name>
    <dbReference type="NCBI Taxonomy" id="4874"/>
    <lineage>
        <taxon>Eukaryota</taxon>
        <taxon>Fungi</taxon>
        <taxon>Fungi incertae sedis</taxon>
        <taxon>Mucoromycota</taxon>
        <taxon>Glomeromycotina</taxon>
        <taxon>Glomeromycetes</taxon>
        <taxon>Diversisporales</taxon>
        <taxon>Gigasporaceae</taxon>
        <taxon>Gigaspora</taxon>
    </lineage>
</organism>
<reference evidence="2 3" key="1">
    <citation type="journal article" date="2019" name="Environ. Microbiol.">
        <title>At the nexus of three kingdoms: the genome of the mycorrhizal fungus Gigaspora margarita provides insights into plant, endobacterial and fungal interactions.</title>
        <authorList>
            <person name="Venice F."/>
            <person name="Ghignone S."/>
            <person name="Salvioli di Fossalunga A."/>
            <person name="Amselem J."/>
            <person name="Novero M."/>
            <person name="Xianan X."/>
            <person name="Sedzielewska Toro K."/>
            <person name="Morin E."/>
            <person name="Lipzen A."/>
            <person name="Grigoriev I.V."/>
            <person name="Henrissat B."/>
            <person name="Martin F.M."/>
            <person name="Bonfante P."/>
        </authorList>
    </citation>
    <scope>NUCLEOTIDE SEQUENCE [LARGE SCALE GENOMIC DNA]</scope>
    <source>
        <strain evidence="2 3">BEG34</strain>
    </source>
</reference>
<proteinExistence type="predicted"/>
<feature type="region of interest" description="Disordered" evidence="1">
    <location>
        <begin position="148"/>
        <end position="167"/>
    </location>
</feature>
<dbReference type="EMBL" id="WTPW01000981">
    <property type="protein sequence ID" value="KAF0465048.1"/>
    <property type="molecule type" value="Genomic_DNA"/>
</dbReference>
<gene>
    <name evidence="2" type="ORF">F8M41_026357</name>
</gene>
<protein>
    <submittedName>
        <fullName evidence="2">Uncharacterized protein</fullName>
    </submittedName>
</protein>
<dbReference type="AlphaFoldDB" id="A0A8H3XH05"/>
<evidence type="ECO:0000256" key="1">
    <source>
        <dbReference type="SAM" id="MobiDB-lite"/>
    </source>
</evidence>
<accession>A0A8H3XH05</accession>
<feature type="compositionally biased region" description="Basic residues" evidence="1">
    <location>
        <begin position="157"/>
        <end position="167"/>
    </location>
</feature>
<evidence type="ECO:0000313" key="2">
    <source>
        <dbReference type="EMBL" id="KAF0465048.1"/>
    </source>
</evidence>
<sequence>MNRNTSIQSNNSGRIDFEREDIKRLLRSLNLVSSLDLTRYNIRTLDDLRLLSKVKSKLLAYTRELPSVKLARGLDTWTEFKPYARRHYYAFKDYLREQHPPIDASNNMVYWAIKDLHRSRRDALLKERRRVAERKAREELENAEADISRPDGYTGYHPRKFRTHHST</sequence>
<name>A0A8H3XH05_GIGMA</name>
<comment type="caution">
    <text evidence="2">The sequence shown here is derived from an EMBL/GenBank/DDBJ whole genome shotgun (WGS) entry which is preliminary data.</text>
</comment>
<keyword evidence="3" id="KW-1185">Reference proteome</keyword>
<dbReference type="OrthoDB" id="2435783at2759"/>
<evidence type="ECO:0000313" key="3">
    <source>
        <dbReference type="Proteomes" id="UP000439903"/>
    </source>
</evidence>